<dbReference type="InterPro" id="IPR020568">
    <property type="entry name" value="Ribosomal_Su5_D2-typ_SF"/>
</dbReference>
<protein>
    <recommendedName>
        <fullName evidence="7">DNA topoisomerase 4 subunit B</fullName>
        <ecNumber evidence="7">5.6.2.2</ecNumber>
    </recommendedName>
    <alternativeName>
        <fullName evidence="7">Topoisomerase IV subunit B</fullName>
    </alternativeName>
</protein>
<evidence type="ECO:0000256" key="6">
    <source>
        <dbReference type="ARBA" id="ARBA00023235"/>
    </source>
</evidence>
<evidence type="ECO:0000256" key="4">
    <source>
        <dbReference type="ARBA" id="ARBA00022842"/>
    </source>
</evidence>
<feature type="domain" description="Toprim" evidence="8">
    <location>
        <begin position="420"/>
        <end position="534"/>
    </location>
</feature>
<comment type="similarity">
    <text evidence="7">Belongs to the type II topoisomerase family. ParE type 2 subfamily.</text>
</comment>
<evidence type="ECO:0000313" key="11">
    <source>
        <dbReference type="Proteomes" id="UP001216384"/>
    </source>
</evidence>
<dbReference type="PANTHER" id="PTHR45866">
    <property type="entry name" value="DNA GYRASE/TOPOISOMERASE SUBUNIT B"/>
    <property type="match status" value="1"/>
</dbReference>
<evidence type="ECO:0000313" key="10">
    <source>
        <dbReference type="EMBL" id="MDC4183060.1"/>
    </source>
</evidence>
<comment type="subunit">
    <text evidence="7">Heterotetramer composed of ParC and ParE.</text>
</comment>
<dbReference type="NCBIfam" id="TIGR01058">
    <property type="entry name" value="parE_Gpos"/>
    <property type="match status" value="1"/>
</dbReference>
<dbReference type="GO" id="GO:0003677">
    <property type="term" value="F:DNA binding"/>
    <property type="evidence" value="ECO:0007669"/>
    <property type="project" value="UniProtKB-UniRule"/>
</dbReference>
<dbReference type="Gene3D" id="3.40.50.670">
    <property type="match status" value="1"/>
</dbReference>
<feature type="binding site" evidence="7">
    <location>
        <position position="5"/>
    </location>
    <ligand>
        <name>ATP</name>
        <dbReference type="ChEBI" id="CHEBI:30616"/>
    </ligand>
</feature>
<gene>
    <name evidence="7 10" type="primary">parE</name>
    <name evidence="9" type="ORF">LNO68_00170</name>
    <name evidence="10" type="ORF">LNO71_00170</name>
</gene>
<dbReference type="GO" id="GO:0005694">
    <property type="term" value="C:chromosome"/>
    <property type="evidence" value="ECO:0007669"/>
    <property type="project" value="InterPro"/>
</dbReference>
<dbReference type="FunFam" id="3.30.565.10:FF:000002">
    <property type="entry name" value="DNA gyrase subunit B"/>
    <property type="match status" value="1"/>
</dbReference>
<dbReference type="CDD" id="cd16928">
    <property type="entry name" value="HATPase_GyrB-like"/>
    <property type="match status" value="1"/>
</dbReference>
<keyword evidence="12" id="KW-1185">Reference proteome</keyword>
<dbReference type="GO" id="GO:0005524">
    <property type="term" value="F:ATP binding"/>
    <property type="evidence" value="ECO:0007669"/>
    <property type="project" value="UniProtKB-UniRule"/>
</dbReference>
<dbReference type="PANTHER" id="PTHR45866:SF12">
    <property type="entry name" value="DNA TOPOISOMERASE 4 SUBUNIT B"/>
    <property type="match status" value="1"/>
</dbReference>
<dbReference type="InterPro" id="IPR036890">
    <property type="entry name" value="HATPase_C_sf"/>
</dbReference>
<evidence type="ECO:0000256" key="5">
    <source>
        <dbReference type="ARBA" id="ARBA00023125"/>
    </source>
</evidence>
<dbReference type="Pfam" id="PF00204">
    <property type="entry name" value="DNA_gyraseB"/>
    <property type="match status" value="1"/>
</dbReference>
<dbReference type="RefSeq" id="WP_255034496.1">
    <property type="nucleotide sequence ID" value="NZ_CP101414.1"/>
</dbReference>
<dbReference type="NCBIfam" id="NF004189">
    <property type="entry name" value="PRK05644.1"/>
    <property type="match status" value="1"/>
</dbReference>
<dbReference type="GO" id="GO:0006265">
    <property type="term" value="P:DNA topological change"/>
    <property type="evidence" value="ECO:0007669"/>
    <property type="project" value="UniProtKB-UniRule"/>
</dbReference>
<keyword evidence="7" id="KW-0547">Nucleotide-binding</keyword>
<name>A0AAW6HMR2_9MOLU</name>
<dbReference type="EMBL" id="JAJHZM010000001">
    <property type="protein sequence ID" value="MDC4181607.1"/>
    <property type="molecule type" value="Genomic_DNA"/>
</dbReference>
<dbReference type="PRINTS" id="PR01159">
    <property type="entry name" value="DNAGYRASEB"/>
</dbReference>
<dbReference type="InterPro" id="IPR002288">
    <property type="entry name" value="DNA_gyrase_B_C"/>
</dbReference>
<dbReference type="Proteomes" id="UP001216384">
    <property type="component" value="Unassembled WGS sequence"/>
</dbReference>
<evidence type="ECO:0000313" key="9">
    <source>
        <dbReference type="EMBL" id="MDC4181607.1"/>
    </source>
</evidence>
<dbReference type="InterPro" id="IPR018522">
    <property type="entry name" value="TopoIIA_CS"/>
</dbReference>
<dbReference type="EC" id="5.6.2.2" evidence="7"/>
<dbReference type="GO" id="GO:0034335">
    <property type="term" value="F:DNA negative supercoiling activity"/>
    <property type="evidence" value="ECO:0007669"/>
    <property type="project" value="UniProtKB-ARBA"/>
</dbReference>
<dbReference type="InterPro" id="IPR000565">
    <property type="entry name" value="Topo_IIA_B"/>
</dbReference>
<dbReference type="GO" id="GO:0007059">
    <property type="term" value="P:chromosome segregation"/>
    <property type="evidence" value="ECO:0007669"/>
    <property type="project" value="UniProtKB-UniRule"/>
</dbReference>
<dbReference type="InterPro" id="IPR013506">
    <property type="entry name" value="Topo_IIA_bsu_dom2"/>
</dbReference>
<evidence type="ECO:0000313" key="12">
    <source>
        <dbReference type="Proteomes" id="UP001220940"/>
    </source>
</evidence>
<keyword evidence="3" id="KW-0479">Metal-binding</keyword>
<dbReference type="EMBL" id="JAJHZP010000001">
    <property type="protein sequence ID" value="MDC4183060.1"/>
    <property type="molecule type" value="Genomic_DNA"/>
</dbReference>
<dbReference type="SMART" id="SM00387">
    <property type="entry name" value="HATPase_c"/>
    <property type="match status" value="1"/>
</dbReference>
<organism evidence="10 11">
    <name type="scientific">Mycoplasma bradburyae</name>
    <dbReference type="NCBI Taxonomy" id="2963128"/>
    <lineage>
        <taxon>Bacteria</taxon>
        <taxon>Bacillati</taxon>
        <taxon>Mycoplasmatota</taxon>
        <taxon>Mollicutes</taxon>
        <taxon>Mycoplasmataceae</taxon>
        <taxon>Mycoplasma</taxon>
    </lineage>
</organism>
<dbReference type="PROSITE" id="PS00177">
    <property type="entry name" value="TOPOISOMERASE_II"/>
    <property type="match status" value="1"/>
</dbReference>
<dbReference type="Gene3D" id="3.30.565.10">
    <property type="entry name" value="Histidine kinase-like ATPase, C-terminal domain"/>
    <property type="match status" value="1"/>
</dbReference>
<dbReference type="HAMAP" id="MF_00939">
    <property type="entry name" value="ParE_type2"/>
    <property type="match status" value="1"/>
</dbReference>
<keyword evidence="7" id="KW-0067">ATP-binding</keyword>
<comment type="catalytic activity">
    <reaction evidence="1 7">
        <text>ATP-dependent breakage, passage and rejoining of double-stranded DNA.</text>
        <dbReference type="EC" id="5.6.2.2"/>
    </reaction>
</comment>
<dbReference type="InterPro" id="IPR013759">
    <property type="entry name" value="Topo_IIA_B_C"/>
</dbReference>
<evidence type="ECO:0000256" key="2">
    <source>
        <dbReference type="ARBA" id="ARBA00001946"/>
    </source>
</evidence>
<dbReference type="Proteomes" id="UP001220940">
    <property type="component" value="Unassembled WGS sequence"/>
</dbReference>
<feature type="binding site" evidence="7">
    <location>
        <position position="338"/>
    </location>
    <ligand>
        <name>ATP</name>
        <dbReference type="ChEBI" id="CHEBI:30616"/>
    </ligand>
</feature>
<dbReference type="PRINTS" id="PR00418">
    <property type="entry name" value="TPI2FAMILY"/>
</dbReference>
<reference evidence="10 12" key="1">
    <citation type="submission" date="2021-11" db="EMBL/GenBank/DDBJ databases">
        <title>Description of Mycoplasma bradburyaesp. nov.from sea birds: a tribute to a great mycoplasmologist.</title>
        <authorList>
            <person name="Ramirez A.S."/>
            <person name="Poveda C."/>
            <person name="Suarez-Perez A."/>
            <person name="Rosales R.S."/>
            <person name="Dijkman R."/>
            <person name="Feberwee A."/>
            <person name="Spergser J."/>
            <person name="Szostak M.P."/>
            <person name="Ressel L."/>
            <person name="Calabuig P."/>
            <person name="Catania S."/>
            <person name="Gobbo F."/>
            <person name="Timofte D."/>
            <person name="Poveda J.B."/>
        </authorList>
    </citation>
    <scope>NUCLEOTIDE SEQUENCE</scope>
    <source>
        <strain evidence="9 12">T158</strain>
        <strain evidence="10">T264</strain>
    </source>
</reference>
<dbReference type="InterPro" id="IPR005740">
    <property type="entry name" value="ParE_type2"/>
</dbReference>
<dbReference type="InterPro" id="IPR006171">
    <property type="entry name" value="TOPRIM_dom"/>
</dbReference>
<sequence>MASNYNETNIKVLKGLEPVRKRPGMYIGSTDIRGLHHLVWELFDNAVDEALNGSANKIEVVHKKDGSIIVTDNGRGIPVGKNPSTNLSTVDTVYTVLHAGGKFDDQAYKVSGGLHGVGASVVNALSSKLIVTVHRDGGMYESIYENGGKIVQPLKKIASSTKHGTIVQFWPDKTIFKNTQFNSSIIKERLHESAFLFKGLKIVFVDENKPELSETFIAKDGILEYIKYINENKKAISKLIAFKGDYEKIEVDGCFQYTDNESEIIVSFANSVKTIEGGSHENGFKQAMLETINDYSKKYKLINQKDKGFDWTDIKEGLSVVLSVKVPEKIIAYEGQTKNKLFTQEAKNAVQKILSQQLFYFLEENKTDAKQLIDRFKLIKEARDAAKKAKENTKKLKSAKTERVLYGKLTPAQLKKPELNEIFLVEGDSAGGTAKSGRDKRFQAILPLRGKVVNVEKSRLQDLLKNEEILSIITCLGCGIGNNFNIKNLKYHKIVIMTDADTDGAHIQVLLLTFFYRYMRQLIEQGKIYIALAPLYKISAKNSSKSAFAWDEYQLEELKEKYGSSYEVQRYKGLGEMNSEQLWETTMDPAKRQLIQVSIANAVQAERKVAILMGDDAAIRKNWINENVDFSVEE</sequence>
<comment type="caution">
    <text evidence="10">The sequence shown here is derived from an EMBL/GenBank/DDBJ whole genome shotgun (WGS) entry which is preliminary data.</text>
</comment>
<dbReference type="Pfam" id="PF02518">
    <property type="entry name" value="HATPase_c"/>
    <property type="match status" value="1"/>
</dbReference>
<dbReference type="SUPFAM" id="SSF54211">
    <property type="entry name" value="Ribosomal protein S5 domain 2-like"/>
    <property type="match status" value="1"/>
</dbReference>
<keyword evidence="6 7" id="KW-0413">Isomerase</keyword>
<dbReference type="InterPro" id="IPR001241">
    <property type="entry name" value="Topo_IIA"/>
</dbReference>
<dbReference type="SMART" id="SM00433">
    <property type="entry name" value="TOP2c"/>
    <property type="match status" value="1"/>
</dbReference>
<feature type="site" description="Interaction with DNA" evidence="7">
    <location>
        <position position="620"/>
    </location>
</feature>
<evidence type="ECO:0000256" key="7">
    <source>
        <dbReference type="HAMAP-Rule" id="MF_00939"/>
    </source>
</evidence>
<evidence type="ECO:0000256" key="1">
    <source>
        <dbReference type="ARBA" id="ARBA00000185"/>
    </source>
</evidence>
<dbReference type="PROSITE" id="PS50880">
    <property type="entry name" value="TOPRIM"/>
    <property type="match status" value="1"/>
</dbReference>
<keyword evidence="5 7" id="KW-0238">DNA-binding</keyword>
<feature type="binding site" evidence="7">
    <location>
        <position position="72"/>
    </location>
    <ligand>
        <name>ATP</name>
        <dbReference type="ChEBI" id="CHEBI:30616"/>
    </ligand>
</feature>
<keyword evidence="7" id="KW-0799">Topoisomerase</keyword>
<dbReference type="FunFam" id="3.40.50.670:FF:000002">
    <property type="entry name" value="DNA gyrase subunit B"/>
    <property type="match status" value="1"/>
</dbReference>
<dbReference type="AlphaFoldDB" id="A0AAW6HMR2"/>
<evidence type="ECO:0000256" key="3">
    <source>
        <dbReference type="ARBA" id="ARBA00022723"/>
    </source>
</evidence>
<dbReference type="InterPro" id="IPR003594">
    <property type="entry name" value="HATPase_dom"/>
</dbReference>
<feature type="site" description="Interaction with DNA" evidence="7">
    <location>
        <position position="454"/>
    </location>
</feature>
<comment type="function">
    <text evidence="7">Topoisomerase IV is essential for chromosome segregation. It relaxes supercoiled DNA. Performs the decatenation events required during the replication of a circular DNA molecule.</text>
</comment>
<feature type="binding site" evidence="7">
    <location>
        <begin position="113"/>
        <end position="119"/>
    </location>
    <ligand>
        <name>ATP</name>
        <dbReference type="ChEBI" id="CHEBI:30616"/>
    </ligand>
</feature>
<feature type="site" description="Interaction with DNA" evidence="7">
    <location>
        <position position="506"/>
    </location>
</feature>
<evidence type="ECO:0000259" key="8">
    <source>
        <dbReference type="PROSITE" id="PS50880"/>
    </source>
</evidence>
<dbReference type="Gene3D" id="3.30.230.10">
    <property type="match status" value="1"/>
</dbReference>
<dbReference type="InterPro" id="IPR013760">
    <property type="entry name" value="Topo_IIA-like_dom_sf"/>
</dbReference>
<dbReference type="Pfam" id="PF01751">
    <property type="entry name" value="Toprim"/>
    <property type="match status" value="1"/>
</dbReference>
<comment type="cofactor">
    <cofactor evidence="2">
        <name>Mg(2+)</name>
        <dbReference type="ChEBI" id="CHEBI:18420"/>
    </cofactor>
</comment>
<dbReference type="SUPFAM" id="SSF56719">
    <property type="entry name" value="Type II DNA topoisomerase"/>
    <property type="match status" value="1"/>
</dbReference>
<dbReference type="GO" id="GO:0046872">
    <property type="term" value="F:metal ion binding"/>
    <property type="evidence" value="ECO:0007669"/>
    <property type="project" value="UniProtKB-KW"/>
</dbReference>
<dbReference type="InterPro" id="IPR014721">
    <property type="entry name" value="Ribsml_uS5_D2-typ_fold_subgr"/>
</dbReference>
<keyword evidence="4" id="KW-0460">Magnesium</keyword>
<dbReference type="SUPFAM" id="SSF55874">
    <property type="entry name" value="ATPase domain of HSP90 chaperone/DNA topoisomerase II/histidine kinase"/>
    <property type="match status" value="1"/>
</dbReference>
<feature type="binding site" evidence="7">
    <location>
        <position position="45"/>
    </location>
    <ligand>
        <name>ATP</name>
        <dbReference type="ChEBI" id="CHEBI:30616"/>
    </ligand>
</feature>
<proteinExistence type="inferred from homology"/>
<dbReference type="Pfam" id="PF00986">
    <property type="entry name" value="DNA_gyraseB_C"/>
    <property type="match status" value="1"/>
</dbReference>
<accession>A0AAW6HMR2</accession>